<gene>
    <name evidence="1" type="ORF">CLV92_11184</name>
</gene>
<name>A0A2S6IG48_9ACTN</name>
<dbReference type="EMBL" id="PTJD01000011">
    <property type="protein sequence ID" value="PPK93167.1"/>
    <property type="molecule type" value="Genomic_DNA"/>
</dbReference>
<dbReference type="Pfam" id="PF16259">
    <property type="entry name" value="DUF4913"/>
    <property type="match status" value="1"/>
</dbReference>
<dbReference type="Proteomes" id="UP000239485">
    <property type="component" value="Unassembled WGS sequence"/>
</dbReference>
<sequence>MTAGIPDPVHPSVDVFVRDHLAVLYRRHLDGRNRTWCPQWWRHGEAVLRLDALWRSWEFLRLDPDTGMSLWMRDHLDPHMAVLLDPEGPFRGCSPDKGHAERLVELPVEDPPPGMFG</sequence>
<proteinExistence type="predicted"/>
<comment type="caution">
    <text evidence="1">The sequence shown here is derived from an EMBL/GenBank/DDBJ whole genome shotgun (WGS) entry which is preliminary data.</text>
</comment>
<dbReference type="AlphaFoldDB" id="A0A2S6IG48"/>
<evidence type="ECO:0000313" key="2">
    <source>
        <dbReference type="Proteomes" id="UP000239485"/>
    </source>
</evidence>
<dbReference type="InterPro" id="IPR032584">
    <property type="entry name" value="DUF4913"/>
</dbReference>
<keyword evidence="2" id="KW-1185">Reference proteome</keyword>
<organism evidence="1 2">
    <name type="scientific">Kineococcus xinjiangensis</name>
    <dbReference type="NCBI Taxonomy" id="512762"/>
    <lineage>
        <taxon>Bacteria</taxon>
        <taxon>Bacillati</taxon>
        <taxon>Actinomycetota</taxon>
        <taxon>Actinomycetes</taxon>
        <taxon>Kineosporiales</taxon>
        <taxon>Kineosporiaceae</taxon>
        <taxon>Kineococcus</taxon>
    </lineage>
</organism>
<accession>A0A2S6IG48</accession>
<dbReference type="RefSeq" id="WP_170112766.1">
    <property type="nucleotide sequence ID" value="NZ_PTJD01000011.1"/>
</dbReference>
<protein>
    <submittedName>
        <fullName evidence="1">Uncharacterized protein DUF4913</fullName>
    </submittedName>
</protein>
<evidence type="ECO:0000313" key="1">
    <source>
        <dbReference type="EMBL" id="PPK93167.1"/>
    </source>
</evidence>
<reference evidence="1 2" key="1">
    <citation type="submission" date="2018-02" db="EMBL/GenBank/DDBJ databases">
        <title>Genomic Encyclopedia of Archaeal and Bacterial Type Strains, Phase II (KMG-II): from individual species to whole genera.</title>
        <authorList>
            <person name="Goeker M."/>
        </authorList>
    </citation>
    <scope>NUCLEOTIDE SEQUENCE [LARGE SCALE GENOMIC DNA]</scope>
    <source>
        <strain evidence="1 2">DSM 22857</strain>
    </source>
</reference>